<dbReference type="GO" id="GO:0006281">
    <property type="term" value="P:DNA repair"/>
    <property type="evidence" value="ECO:0007669"/>
    <property type="project" value="InterPro"/>
</dbReference>
<dbReference type="KEGG" id="rvi:RVIR1_00310"/>
<accession>A0A2Z5UUE2</accession>
<feature type="domain" description="Helix-hairpin-helix DNA-binding motif class 1" evidence="2">
    <location>
        <begin position="61"/>
        <end position="80"/>
    </location>
</feature>
<protein>
    <submittedName>
        <fullName evidence="3">DNA uptake protein</fullName>
    </submittedName>
</protein>
<dbReference type="InterPro" id="IPR051675">
    <property type="entry name" value="Endo/Exo/Phosphatase_dom_1"/>
</dbReference>
<gene>
    <name evidence="3" type="ORF">RVIR1_00310</name>
</gene>
<feature type="chain" id="PRO_5016325599" evidence="1">
    <location>
        <begin position="23"/>
        <end position="113"/>
    </location>
</feature>
<dbReference type="NCBIfam" id="TIGR00426">
    <property type="entry name" value="competence protein ComEA helix-hairpin-helix repeat region"/>
    <property type="match status" value="1"/>
</dbReference>
<dbReference type="Gene3D" id="1.10.150.280">
    <property type="entry name" value="AF1531-like domain"/>
    <property type="match status" value="1"/>
</dbReference>
<dbReference type="PANTHER" id="PTHR21180">
    <property type="entry name" value="ENDONUCLEASE/EXONUCLEASE/PHOSPHATASE FAMILY DOMAIN-CONTAINING PROTEIN 1"/>
    <property type="match status" value="1"/>
</dbReference>
<evidence type="ECO:0000313" key="3">
    <source>
        <dbReference type="EMBL" id="BBB14573.1"/>
    </source>
</evidence>
<dbReference type="EMBL" id="AP018005">
    <property type="protein sequence ID" value="BBB14573.1"/>
    <property type="molecule type" value="Genomic_DNA"/>
</dbReference>
<dbReference type="InterPro" id="IPR004509">
    <property type="entry name" value="Competence_ComEA_HhH"/>
</dbReference>
<dbReference type="AlphaFoldDB" id="A0A2Z5UUE2"/>
<dbReference type="Proteomes" id="UP000282483">
    <property type="component" value="Chromosome"/>
</dbReference>
<dbReference type="GO" id="GO:0003677">
    <property type="term" value="F:DNA binding"/>
    <property type="evidence" value="ECO:0007669"/>
    <property type="project" value="InterPro"/>
</dbReference>
<name>A0A2Z5UUE2_9COXI</name>
<evidence type="ECO:0000259" key="2">
    <source>
        <dbReference type="SMART" id="SM00278"/>
    </source>
</evidence>
<evidence type="ECO:0000313" key="4">
    <source>
        <dbReference type="Proteomes" id="UP000282483"/>
    </source>
</evidence>
<feature type="domain" description="Helix-hairpin-helix DNA-binding motif class 1" evidence="2">
    <location>
        <begin position="91"/>
        <end position="110"/>
    </location>
</feature>
<dbReference type="RefSeq" id="WP_126322105.1">
    <property type="nucleotide sequence ID" value="NZ_AP018005.1"/>
</dbReference>
<dbReference type="SUPFAM" id="SSF47781">
    <property type="entry name" value="RuvA domain 2-like"/>
    <property type="match status" value="1"/>
</dbReference>
<keyword evidence="1" id="KW-0732">Signal</keyword>
<dbReference type="SMART" id="SM00278">
    <property type="entry name" value="HhH1"/>
    <property type="match status" value="2"/>
</dbReference>
<keyword evidence="4" id="KW-1185">Reference proteome</keyword>
<dbReference type="Pfam" id="PF12836">
    <property type="entry name" value="HHH_3"/>
    <property type="match status" value="1"/>
</dbReference>
<reference evidence="3 4" key="1">
    <citation type="submission" date="2017-03" db="EMBL/GenBank/DDBJ databases">
        <title>The genome sequence of Candidatus Rickettsiella viridis.</title>
        <authorList>
            <person name="Nikoh N."/>
            <person name="Tsuchida T."/>
            <person name="Yamaguchi K."/>
            <person name="Maeda T."/>
            <person name="Shigenobu S."/>
            <person name="Fukatsu T."/>
        </authorList>
    </citation>
    <scope>NUCLEOTIDE SEQUENCE [LARGE SCALE GENOMIC DNA]</scope>
    <source>
        <strain evidence="3 4">Ap-RA04</strain>
    </source>
</reference>
<dbReference type="OrthoDB" id="7510573at2"/>
<dbReference type="InterPro" id="IPR003583">
    <property type="entry name" value="Hlx-hairpin-Hlx_DNA-bd_motif"/>
</dbReference>
<dbReference type="PANTHER" id="PTHR21180:SF32">
    <property type="entry name" value="ENDONUCLEASE_EXONUCLEASE_PHOSPHATASE FAMILY DOMAIN-CONTAINING PROTEIN 1"/>
    <property type="match status" value="1"/>
</dbReference>
<sequence>MGIYPSLLTTLLVSVLGTPALASQSIDTHVHSLAQQSTASLLARNHKEVTASVNINTADTKTLLELKGVGLKRAQTIISDRERNGPFKSVDDLMRVKGIGKKTVDQNHNKITV</sequence>
<proteinExistence type="predicted"/>
<feature type="signal peptide" evidence="1">
    <location>
        <begin position="1"/>
        <end position="22"/>
    </location>
</feature>
<dbReference type="InterPro" id="IPR010994">
    <property type="entry name" value="RuvA_2-like"/>
</dbReference>
<dbReference type="GO" id="GO:0015628">
    <property type="term" value="P:protein secretion by the type II secretion system"/>
    <property type="evidence" value="ECO:0007669"/>
    <property type="project" value="TreeGrafter"/>
</dbReference>
<dbReference type="GO" id="GO:0015627">
    <property type="term" value="C:type II protein secretion system complex"/>
    <property type="evidence" value="ECO:0007669"/>
    <property type="project" value="TreeGrafter"/>
</dbReference>
<organism evidence="3 4">
    <name type="scientific">Candidatus Rickettsiella viridis</name>
    <dbReference type="NCBI Taxonomy" id="676208"/>
    <lineage>
        <taxon>Bacteria</taxon>
        <taxon>Pseudomonadati</taxon>
        <taxon>Pseudomonadota</taxon>
        <taxon>Gammaproteobacteria</taxon>
        <taxon>Legionellales</taxon>
        <taxon>Coxiellaceae</taxon>
        <taxon>Rickettsiella</taxon>
    </lineage>
</organism>
<evidence type="ECO:0000256" key="1">
    <source>
        <dbReference type="SAM" id="SignalP"/>
    </source>
</evidence>